<gene>
    <name evidence="2" type="ORF">TWF694_002174</name>
</gene>
<feature type="transmembrane region" description="Helical" evidence="1">
    <location>
        <begin position="53"/>
        <end position="72"/>
    </location>
</feature>
<keyword evidence="3" id="KW-1185">Reference proteome</keyword>
<dbReference type="AlphaFoldDB" id="A0AAV9X4R7"/>
<protein>
    <recommendedName>
        <fullName evidence="4">MARVEL domain-containing protein</fullName>
    </recommendedName>
</protein>
<evidence type="ECO:0008006" key="4">
    <source>
        <dbReference type="Google" id="ProtNLM"/>
    </source>
</evidence>
<sequence length="175" mass="19416">MGLVSAISKFGIWIIRFLQFAFAAILTGTFAWFHHEISKARYDSIHAVDVPLGFSVAALFFTVFSIITVCCLKGGLQVLTAIADLALFAGYLASAILFRHNYHFRCYQNPLAVFLVYTRDSSGRYVSNGEFRNCTLVKLSAALLVIQVILFFFSMIISLLLARSRDGGKRSKAAV</sequence>
<feature type="transmembrane region" description="Helical" evidence="1">
    <location>
        <begin position="12"/>
        <end position="33"/>
    </location>
</feature>
<organism evidence="2 3">
    <name type="scientific">Orbilia ellipsospora</name>
    <dbReference type="NCBI Taxonomy" id="2528407"/>
    <lineage>
        <taxon>Eukaryota</taxon>
        <taxon>Fungi</taxon>
        <taxon>Dikarya</taxon>
        <taxon>Ascomycota</taxon>
        <taxon>Pezizomycotina</taxon>
        <taxon>Orbiliomycetes</taxon>
        <taxon>Orbiliales</taxon>
        <taxon>Orbiliaceae</taxon>
        <taxon>Orbilia</taxon>
    </lineage>
</organism>
<reference evidence="2 3" key="1">
    <citation type="submission" date="2019-10" db="EMBL/GenBank/DDBJ databases">
        <authorList>
            <person name="Palmer J.M."/>
        </authorList>
    </citation>
    <scope>NUCLEOTIDE SEQUENCE [LARGE SCALE GENOMIC DNA]</scope>
    <source>
        <strain evidence="2 3">TWF694</strain>
    </source>
</reference>
<keyword evidence="1" id="KW-1133">Transmembrane helix</keyword>
<dbReference type="EMBL" id="JAVHJO010000010">
    <property type="protein sequence ID" value="KAK6535725.1"/>
    <property type="molecule type" value="Genomic_DNA"/>
</dbReference>
<keyword evidence="1" id="KW-0472">Membrane</keyword>
<proteinExistence type="predicted"/>
<comment type="caution">
    <text evidence="2">The sequence shown here is derived from an EMBL/GenBank/DDBJ whole genome shotgun (WGS) entry which is preliminary data.</text>
</comment>
<accession>A0AAV9X4R7</accession>
<keyword evidence="1" id="KW-0812">Transmembrane</keyword>
<evidence type="ECO:0000256" key="1">
    <source>
        <dbReference type="SAM" id="Phobius"/>
    </source>
</evidence>
<evidence type="ECO:0000313" key="2">
    <source>
        <dbReference type="EMBL" id="KAK6535725.1"/>
    </source>
</evidence>
<dbReference type="Proteomes" id="UP001365542">
    <property type="component" value="Unassembled WGS sequence"/>
</dbReference>
<feature type="transmembrane region" description="Helical" evidence="1">
    <location>
        <begin position="141"/>
        <end position="162"/>
    </location>
</feature>
<evidence type="ECO:0000313" key="3">
    <source>
        <dbReference type="Proteomes" id="UP001365542"/>
    </source>
</evidence>
<name>A0AAV9X4R7_9PEZI</name>
<feature type="transmembrane region" description="Helical" evidence="1">
    <location>
        <begin position="79"/>
        <end position="98"/>
    </location>
</feature>